<keyword evidence="2" id="KW-0472">Membrane</keyword>
<dbReference type="Proteomes" id="UP001147746">
    <property type="component" value="Unassembled WGS sequence"/>
</dbReference>
<evidence type="ECO:0000256" key="3">
    <source>
        <dbReference type="SAM" id="SignalP"/>
    </source>
</evidence>
<reference evidence="4" key="1">
    <citation type="submission" date="2022-12" db="EMBL/GenBank/DDBJ databases">
        <authorList>
            <person name="Petersen C."/>
        </authorList>
    </citation>
    <scope>NUCLEOTIDE SEQUENCE</scope>
    <source>
        <strain evidence="4">IBT 21472</strain>
    </source>
</reference>
<feature type="region of interest" description="Disordered" evidence="1">
    <location>
        <begin position="350"/>
        <end position="384"/>
    </location>
</feature>
<keyword evidence="5" id="KW-1185">Reference proteome</keyword>
<dbReference type="EMBL" id="JAPZBO010000007">
    <property type="protein sequence ID" value="KAJ5311551.1"/>
    <property type="molecule type" value="Genomic_DNA"/>
</dbReference>
<sequence length="384" mass="41633">MPGLSLRGPRPAKLRAIILAALFISNPLAVQGLRTTSGSPCAEQCSKSGGSSSNTTVSEIVCLDSHYNQTKGRDFEDCIKCELESTYVDRPSGETDVNWGLFNLRFAFTTCVFGYPAVITNQTSQCPVACAGIQPAVEVDLLDPSANNFQNWCKSTAFADNVVNTCEFCYNLTSEAVNPGTTGAQVYLGNFLESIRYNCHYSTTIGSTFDISPSRIFTEVLLPSSMSLSTPTASSSGVNLGVVIALPILGFIIILIALATCCFFFIRYRRKRVRRNRYQSHLYERWNDTTIGTPQQSQGVWGWAGQPAYSDNDQAAAAYGYGSGFGFVDNDGHAREVGYGYDHSQTKTGFQHGISEAPLPQTGPPGINISEAGHGYPPDQKHAL</sequence>
<feature type="signal peptide" evidence="3">
    <location>
        <begin position="1"/>
        <end position="32"/>
    </location>
</feature>
<keyword evidence="3" id="KW-0732">Signal</keyword>
<comment type="caution">
    <text evidence="4">The sequence shown here is derived from an EMBL/GenBank/DDBJ whole genome shotgun (WGS) entry which is preliminary data.</text>
</comment>
<evidence type="ECO:0000313" key="4">
    <source>
        <dbReference type="EMBL" id="KAJ5311551.1"/>
    </source>
</evidence>
<proteinExistence type="predicted"/>
<keyword evidence="2" id="KW-1133">Transmembrane helix</keyword>
<gene>
    <name evidence="4" type="ORF">N7476_007411</name>
</gene>
<evidence type="ECO:0000256" key="1">
    <source>
        <dbReference type="SAM" id="MobiDB-lite"/>
    </source>
</evidence>
<dbReference type="OrthoDB" id="5426678at2759"/>
<accession>A0A9W9PU84</accession>
<feature type="chain" id="PRO_5040756514" evidence="3">
    <location>
        <begin position="33"/>
        <end position="384"/>
    </location>
</feature>
<dbReference type="AlphaFoldDB" id="A0A9W9PU84"/>
<evidence type="ECO:0000313" key="5">
    <source>
        <dbReference type="Proteomes" id="UP001147746"/>
    </source>
</evidence>
<organism evidence="4 5">
    <name type="scientific">Penicillium atrosanguineum</name>
    <dbReference type="NCBI Taxonomy" id="1132637"/>
    <lineage>
        <taxon>Eukaryota</taxon>
        <taxon>Fungi</taxon>
        <taxon>Dikarya</taxon>
        <taxon>Ascomycota</taxon>
        <taxon>Pezizomycotina</taxon>
        <taxon>Eurotiomycetes</taxon>
        <taxon>Eurotiomycetidae</taxon>
        <taxon>Eurotiales</taxon>
        <taxon>Aspergillaceae</taxon>
        <taxon>Penicillium</taxon>
    </lineage>
</organism>
<keyword evidence="2" id="KW-0812">Transmembrane</keyword>
<reference evidence="4" key="2">
    <citation type="journal article" date="2023" name="IMA Fungus">
        <title>Comparative genomic study of the Penicillium genus elucidates a diverse pangenome and 15 lateral gene transfer events.</title>
        <authorList>
            <person name="Petersen C."/>
            <person name="Sorensen T."/>
            <person name="Nielsen M.R."/>
            <person name="Sondergaard T.E."/>
            <person name="Sorensen J.L."/>
            <person name="Fitzpatrick D.A."/>
            <person name="Frisvad J.C."/>
            <person name="Nielsen K.L."/>
        </authorList>
    </citation>
    <scope>NUCLEOTIDE SEQUENCE</scope>
    <source>
        <strain evidence="4">IBT 21472</strain>
    </source>
</reference>
<name>A0A9W9PU84_9EURO</name>
<protein>
    <submittedName>
        <fullName evidence="4">Uncharacterized protein</fullName>
    </submittedName>
</protein>
<evidence type="ECO:0000256" key="2">
    <source>
        <dbReference type="SAM" id="Phobius"/>
    </source>
</evidence>
<feature type="transmembrane region" description="Helical" evidence="2">
    <location>
        <begin position="240"/>
        <end position="266"/>
    </location>
</feature>